<name>A0A1I6NYG2_9EURY</name>
<evidence type="ECO:0000256" key="6">
    <source>
        <dbReference type="ARBA" id="ARBA00023004"/>
    </source>
</evidence>
<keyword evidence="12" id="KW-1185">Reference proteome</keyword>
<organism evidence="11 12">
    <name type="scientific">Halostagnicola kamekurae</name>
    <dbReference type="NCBI Taxonomy" id="619731"/>
    <lineage>
        <taxon>Archaea</taxon>
        <taxon>Methanobacteriati</taxon>
        <taxon>Methanobacteriota</taxon>
        <taxon>Stenosarchaea group</taxon>
        <taxon>Halobacteria</taxon>
        <taxon>Halobacteriales</taxon>
        <taxon>Natrialbaceae</taxon>
        <taxon>Halostagnicola</taxon>
    </lineage>
</organism>
<keyword evidence="6" id="KW-0408">Iron</keyword>
<dbReference type="PANTHER" id="PTHR43034:SF2">
    <property type="entry name" value="ION-TRANSLOCATING OXIDOREDUCTASE COMPLEX SUBUNIT C"/>
    <property type="match status" value="1"/>
</dbReference>
<dbReference type="InterPro" id="IPR026902">
    <property type="entry name" value="RnfC_N"/>
</dbReference>
<feature type="compositionally biased region" description="Polar residues" evidence="8">
    <location>
        <begin position="340"/>
        <end position="351"/>
    </location>
</feature>
<evidence type="ECO:0000256" key="7">
    <source>
        <dbReference type="ARBA" id="ARBA00023014"/>
    </source>
</evidence>
<protein>
    <submittedName>
        <fullName evidence="11">SLBB domain-containing protein</fullName>
    </submittedName>
</protein>
<dbReference type="Pfam" id="PF13375">
    <property type="entry name" value="RnfC_N"/>
    <property type="match status" value="1"/>
</dbReference>
<evidence type="ECO:0000256" key="3">
    <source>
        <dbReference type="ARBA" id="ARBA00022723"/>
    </source>
</evidence>
<keyword evidence="4" id="KW-0677">Repeat</keyword>
<dbReference type="GO" id="GO:0009055">
    <property type="term" value="F:electron transfer activity"/>
    <property type="evidence" value="ECO:0007669"/>
    <property type="project" value="InterPro"/>
</dbReference>
<evidence type="ECO:0000256" key="2">
    <source>
        <dbReference type="ARBA" id="ARBA00022485"/>
    </source>
</evidence>
<dbReference type="RefSeq" id="WP_092900395.1">
    <property type="nucleotide sequence ID" value="NZ_FOZS01000001.1"/>
</dbReference>
<dbReference type="AlphaFoldDB" id="A0A1I6NYG2"/>
<dbReference type="InterPro" id="IPR011538">
    <property type="entry name" value="Nuo51_FMN-bd"/>
</dbReference>
<evidence type="ECO:0000256" key="5">
    <source>
        <dbReference type="ARBA" id="ARBA00022982"/>
    </source>
</evidence>
<dbReference type="GO" id="GO:0046872">
    <property type="term" value="F:metal ion binding"/>
    <property type="evidence" value="ECO:0007669"/>
    <property type="project" value="UniProtKB-KW"/>
</dbReference>
<dbReference type="Proteomes" id="UP000199199">
    <property type="component" value="Unassembled WGS sequence"/>
</dbReference>
<reference evidence="12" key="1">
    <citation type="submission" date="2016-10" db="EMBL/GenBank/DDBJ databases">
        <authorList>
            <person name="Varghese N."/>
            <person name="Submissions S."/>
        </authorList>
    </citation>
    <scope>NUCLEOTIDE SEQUENCE [LARGE SCALE GENOMIC DNA]</scope>
    <source>
        <strain evidence="12">DSM 22427</strain>
    </source>
</reference>
<evidence type="ECO:0000256" key="8">
    <source>
        <dbReference type="SAM" id="MobiDB-lite"/>
    </source>
</evidence>
<keyword evidence="3" id="KW-0479">Metal-binding</keyword>
<evidence type="ECO:0000256" key="4">
    <source>
        <dbReference type="ARBA" id="ARBA00022737"/>
    </source>
</evidence>
<dbReference type="PANTHER" id="PTHR43034">
    <property type="entry name" value="ION-TRANSLOCATING OXIDOREDUCTASE COMPLEX SUBUNIT C"/>
    <property type="match status" value="1"/>
</dbReference>
<gene>
    <name evidence="11" type="ORF">SAMN04488556_0203</name>
</gene>
<keyword evidence="1" id="KW-0813">Transport</keyword>
<dbReference type="InterPro" id="IPR037225">
    <property type="entry name" value="Nuo51_FMN-bd_sf"/>
</dbReference>
<accession>A0A1I6NYG2</accession>
<keyword evidence="2" id="KW-0004">4Fe-4S</keyword>
<feature type="domain" description="RnfC Barrel sandwich hybrid" evidence="10">
    <location>
        <begin position="303"/>
        <end position="370"/>
    </location>
</feature>
<feature type="region of interest" description="Disordered" evidence="8">
    <location>
        <begin position="337"/>
        <end position="374"/>
    </location>
</feature>
<evidence type="ECO:0000256" key="1">
    <source>
        <dbReference type="ARBA" id="ARBA00022448"/>
    </source>
</evidence>
<dbReference type="Pfam" id="PF01512">
    <property type="entry name" value="Complex1_51K"/>
    <property type="match status" value="1"/>
</dbReference>
<dbReference type="OrthoDB" id="297477at2157"/>
<dbReference type="InterPro" id="IPR010208">
    <property type="entry name" value="Ion_transpt_RnfC/RsxC"/>
</dbReference>
<dbReference type="EMBL" id="FOZS01000001">
    <property type="protein sequence ID" value="SFS32977.1"/>
    <property type="molecule type" value="Genomic_DNA"/>
</dbReference>
<proteinExistence type="predicted"/>
<keyword evidence="7" id="KW-0411">Iron-sulfur</keyword>
<keyword evidence="5" id="KW-0249">Electron transport</keyword>
<dbReference type="GO" id="GO:0051539">
    <property type="term" value="F:4 iron, 4 sulfur cluster binding"/>
    <property type="evidence" value="ECO:0007669"/>
    <property type="project" value="UniProtKB-KW"/>
</dbReference>
<feature type="domain" description="NADH-ubiquinone oxidoreductase 51kDa subunit FMN-binding" evidence="9">
    <location>
        <begin position="24"/>
        <end position="181"/>
    </location>
</feature>
<dbReference type="SUPFAM" id="SSF142019">
    <property type="entry name" value="Nqo1 FMN-binding domain-like"/>
    <property type="match status" value="1"/>
</dbReference>
<dbReference type="SUPFAM" id="SSF142984">
    <property type="entry name" value="Nqo1 middle domain-like"/>
    <property type="match status" value="1"/>
</dbReference>
<evidence type="ECO:0000259" key="9">
    <source>
        <dbReference type="Pfam" id="PF01512"/>
    </source>
</evidence>
<sequence length="374" mass="40707">MTTPKTHGAQATWPDVRAQGRERIREAGVAGAGGAGFPSFAKWDALGQVDSLLVNHQESEPNYFIDKWLGKTKAQTLAALFDVLLEQAVVDRIIVSAKWKDREKYMHALEADTDGTIVPPGELPLEREEHEGVVFAYTDNQYQYGMESVLLKVVDGTVLRGDLPMDHGWLVQNTETLINIARALSDETPVTRKYVHVDGDVARGRFLEVPIGTPISELLNAAGRPADTLPSDAVIADGGPGWCFPIDAPLEAYGVRKSTNGLLVLDERTAEENELGDGRIDVLEEYDWNARPIETEPTTAIDPSRVRIPLATNPNPDIVESAAPIVETGDRVSVGDRIASPSSDRISNPQHASIAGEVTAVSETSIEIESRTTR</sequence>
<evidence type="ECO:0000313" key="11">
    <source>
        <dbReference type="EMBL" id="SFS32977.1"/>
    </source>
</evidence>
<dbReference type="Gene3D" id="3.40.50.11540">
    <property type="entry name" value="NADH-ubiquinone oxidoreductase 51kDa subunit"/>
    <property type="match status" value="1"/>
</dbReference>
<evidence type="ECO:0000259" key="10">
    <source>
        <dbReference type="Pfam" id="PF13375"/>
    </source>
</evidence>
<dbReference type="GO" id="GO:0016020">
    <property type="term" value="C:membrane"/>
    <property type="evidence" value="ECO:0007669"/>
    <property type="project" value="InterPro"/>
</dbReference>
<evidence type="ECO:0000313" key="12">
    <source>
        <dbReference type="Proteomes" id="UP000199199"/>
    </source>
</evidence>